<dbReference type="SUPFAM" id="SSF47473">
    <property type="entry name" value="EF-hand"/>
    <property type="match status" value="1"/>
</dbReference>
<dbReference type="Pfam" id="PF13499">
    <property type="entry name" value="EF-hand_7"/>
    <property type="match status" value="2"/>
</dbReference>
<dbReference type="STRING" id="4432.A0A1U7YSQ0"/>
<reference evidence="5" key="1">
    <citation type="submission" date="2025-08" db="UniProtKB">
        <authorList>
            <consortium name="RefSeq"/>
        </authorList>
    </citation>
    <scope>IDENTIFICATION</scope>
</reference>
<evidence type="ECO:0000256" key="3">
    <source>
        <dbReference type="ARBA" id="ARBA00022837"/>
    </source>
</evidence>
<dbReference type="CDD" id="cd00051">
    <property type="entry name" value="EFh"/>
    <property type="match status" value="2"/>
</dbReference>
<keyword evidence="3" id="KW-0106">Calcium</keyword>
<dbReference type="KEGG" id="nnu:104587385"/>
<keyword evidence="4" id="KW-1185">Reference proteome</keyword>
<dbReference type="eggNOG" id="KOG0027">
    <property type="taxonomic scope" value="Eukaryota"/>
</dbReference>
<dbReference type="FunFam" id="1.10.238.10:FF:000003">
    <property type="entry name" value="Calmodulin A"/>
    <property type="match status" value="1"/>
</dbReference>
<proteinExistence type="predicted"/>
<name>A0A1U7YSQ0_NELNU</name>
<evidence type="ECO:0000256" key="1">
    <source>
        <dbReference type="ARBA" id="ARBA00022723"/>
    </source>
</evidence>
<dbReference type="RefSeq" id="XP_010243276.1">
    <property type="nucleotide sequence ID" value="XM_010244974.2"/>
</dbReference>
<accession>A0A1U7YSQ0</accession>
<evidence type="ECO:0000313" key="4">
    <source>
        <dbReference type="Proteomes" id="UP000189703"/>
    </source>
</evidence>
<dbReference type="GO" id="GO:0005509">
    <property type="term" value="F:calcium ion binding"/>
    <property type="evidence" value="ECO:0000318"/>
    <property type="project" value="GO_Central"/>
</dbReference>
<dbReference type="PROSITE" id="PS00018">
    <property type="entry name" value="EF_HAND_1"/>
    <property type="match status" value="3"/>
</dbReference>
<dbReference type="Proteomes" id="UP000189703">
    <property type="component" value="Unplaced"/>
</dbReference>
<dbReference type="FunCoup" id="A0A1U7YSQ0">
    <property type="interactions" value="159"/>
</dbReference>
<dbReference type="InterPro" id="IPR011992">
    <property type="entry name" value="EF-hand-dom_pair"/>
</dbReference>
<dbReference type="InterPro" id="IPR018247">
    <property type="entry name" value="EF_Hand_1_Ca_BS"/>
</dbReference>
<sequence>MATLGIPKPSKWFSSKSFKLNLPRLHPPKTDRDNSSRSTPPPPLAQLTPKGSTREDQFQKVFRYLDSDGDGKISSYEIRAYFGSIGENMSRHRAEEVISDLDSDGDNLLDFADFVRLMERDGEDDLKQAFDMFQVEEGAGCITPLGLQRMFTRLGLGDSKSYDDCVAMIKIFDLDGNGVLDFQEFQRMMTP</sequence>
<dbReference type="GO" id="GO:0030234">
    <property type="term" value="F:enzyme regulator activity"/>
    <property type="evidence" value="ECO:0000318"/>
    <property type="project" value="GO_Central"/>
</dbReference>
<evidence type="ECO:0000256" key="2">
    <source>
        <dbReference type="ARBA" id="ARBA00022737"/>
    </source>
</evidence>
<dbReference type="PANTHER" id="PTHR10891">
    <property type="entry name" value="EF-HAND CALCIUM-BINDING DOMAIN CONTAINING PROTEIN"/>
    <property type="match status" value="1"/>
</dbReference>
<dbReference type="OMA" id="KRMSPMG"/>
<dbReference type="PROSITE" id="PS50222">
    <property type="entry name" value="EF_HAND_2"/>
    <property type="match status" value="3"/>
</dbReference>
<gene>
    <name evidence="5" type="primary">LOC104587385</name>
</gene>
<dbReference type="InterPro" id="IPR039647">
    <property type="entry name" value="EF_hand_pair_protein_CML-like"/>
</dbReference>
<dbReference type="AlphaFoldDB" id="A0A1U7YSQ0"/>
<dbReference type="GO" id="GO:0005737">
    <property type="term" value="C:cytoplasm"/>
    <property type="evidence" value="ECO:0000318"/>
    <property type="project" value="GO_Central"/>
</dbReference>
<keyword evidence="2" id="KW-0677">Repeat</keyword>
<organism evidence="4 5">
    <name type="scientific">Nelumbo nucifera</name>
    <name type="common">Sacred lotus</name>
    <dbReference type="NCBI Taxonomy" id="4432"/>
    <lineage>
        <taxon>Eukaryota</taxon>
        <taxon>Viridiplantae</taxon>
        <taxon>Streptophyta</taxon>
        <taxon>Embryophyta</taxon>
        <taxon>Tracheophyta</taxon>
        <taxon>Spermatophyta</taxon>
        <taxon>Magnoliopsida</taxon>
        <taxon>Proteales</taxon>
        <taxon>Nelumbonaceae</taxon>
        <taxon>Nelumbo</taxon>
    </lineage>
</organism>
<dbReference type="OrthoDB" id="26525at2759"/>
<evidence type="ECO:0000313" key="5">
    <source>
        <dbReference type="RefSeq" id="XP_010243276.1"/>
    </source>
</evidence>
<dbReference type="InterPro" id="IPR002048">
    <property type="entry name" value="EF_hand_dom"/>
</dbReference>
<keyword evidence="1" id="KW-0479">Metal-binding</keyword>
<protein>
    <submittedName>
        <fullName evidence="5">Probable calcium-binding protein CML41</fullName>
    </submittedName>
</protein>
<dbReference type="SMART" id="SM00054">
    <property type="entry name" value="EFh"/>
    <property type="match status" value="3"/>
</dbReference>
<dbReference type="GeneID" id="104587385"/>
<dbReference type="Gene3D" id="1.10.238.10">
    <property type="entry name" value="EF-hand"/>
    <property type="match status" value="2"/>
</dbReference>